<reference evidence="3 4" key="1">
    <citation type="submission" date="2016-06" db="EMBL/GenBank/DDBJ databases">
        <title>Genome sequence of endosymbiont of Candidatus Endolucinida thiodiazotropha.</title>
        <authorList>
            <person name="Poehlein A."/>
            <person name="Koenig S."/>
            <person name="Heiden S.E."/>
            <person name="Thuermer A."/>
            <person name="Voget S."/>
            <person name="Daniel R."/>
            <person name="Markert S."/>
            <person name="Gros O."/>
            <person name="Schweder T."/>
        </authorList>
    </citation>
    <scope>NUCLEOTIDE SEQUENCE [LARGE SCALE GENOMIC DNA]</scope>
    <source>
        <strain evidence="3 4">COS</strain>
    </source>
</reference>
<gene>
    <name evidence="3" type="ORF">CODIS_01450</name>
</gene>
<dbReference type="InterPro" id="IPR029063">
    <property type="entry name" value="SAM-dependent_MTases_sf"/>
</dbReference>
<organism evidence="3 4">
    <name type="scientific">Candidatus Thiodiazotropha endolucinida</name>
    <dbReference type="NCBI Taxonomy" id="1655433"/>
    <lineage>
        <taxon>Bacteria</taxon>
        <taxon>Pseudomonadati</taxon>
        <taxon>Pseudomonadota</taxon>
        <taxon>Gammaproteobacteria</taxon>
        <taxon>Chromatiales</taxon>
        <taxon>Sedimenticolaceae</taxon>
        <taxon>Candidatus Thiodiazotropha</taxon>
    </lineage>
</organism>
<evidence type="ECO:0008006" key="5">
    <source>
        <dbReference type="Google" id="ProtNLM"/>
    </source>
</evidence>
<dbReference type="PANTHER" id="PTHR12049">
    <property type="entry name" value="PROTEIN ARGININE METHYLTRANSFERASE NDUFAF7, MITOCHONDRIAL"/>
    <property type="match status" value="1"/>
</dbReference>
<dbReference type="GO" id="GO:0035243">
    <property type="term" value="F:protein-arginine omega-N symmetric methyltransferase activity"/>
    <property type="evidence" value="ECO:0007669"/>
    <property type="project" value="TreeGrafter"/>
</dbReference>
<dbReference type="Proteomes" id="UP000094769">
    <property type="component" value="Unassembled WGS sequence"/>
</dbReference>
<keyword evidence="4" id="KW-1185">Reference proteome</keyword>
<dbReference type="Pfam" id="PF02636">
    <property type="entry name" value="Methyltransf_28"/>
    <property type="match status" value="1"/>
</dbReference>
<evidence type="ECO:0000313" key="3">
    <source>
        <dbReference type="EMBL" id="ODJ89585.1"/>
    </source>
</evidence>
<evidence type="ECO:0000313" key="4">
    <source>
        <dbReference type="Proteomes" id="UP000094769"/>
    </source>
</evidence>
<name>A0A7Z0VQF2_9GAMM</name>
<dbReference type="InterPro" id="IPR038375">
    <property type="entry name" value="NDUFAF7_sf"/>
</dbReference>
<accession>A0A7Z0VQF2</accession>
<dbReference type="GO" id="GO:0032259">
    <property type="term" value="P:methylation"/>
    <property type="evidence" value="ECO:0007669"/>
    <property type="project" value="UniProtKB-KW"/>
</dbReference>
<sequence>MVECRVYSNGFIKVSKYMPDCLSDKSAPSGRTVPLPDATSQAVSERLMRQIKRAIENGNGAIPFDRFMEMALYAPGLGYYVAGSRKFGEQGDFITAPEVSPLFAQCLARQIEPVLAEIESGDVLEFGAGSGVLAADLLAELEQLGRLPHRYQILELSPELKARQHETLEARVPHLLHRVNWLDTMPNGIQGVVIANELLDAMPACRFRINDGAVEECFVICDEDQLREHFDSPTTPGLESAVKEIYQTCGDLPSGYISEINLRQTAWVSALAMAMDLGVAILIDYGYSRAEYYHPHRNQGTLMCHYRHRAHSDPFRWIGLQDITSQVDFTALARDAVEAGFRLGGYTTQAHFLIANGLDSLLAESDPNDLSRHISLVQGVKRLTLPTEMGERFKVLGLLKGLDINLQGFSLRDFCERL</sequence>
<dbReference type="SUPFAM" id="SSF53335">
    <property type="entry name" value="S-adenosyl-L-methionine-dependent methyltransferases"/>
    <property type="match status" value="1"/>
</dbReference>
<evidence type="ECO:0000256" key="2">
    <source>
        <dbReference type="ARBA" id="ARBA00022679"/>
    </source>
</evidence>
<protein>
    <recommendedName>
        <fullName evidence="5">SAM-dependent methyltransferase</fullName>
    </recommendedName>
</protein>
<dbReference type="InterPro" id="IPR003788">
    <property type="entry name" value="NDUFAF7"/>
</dbReference>
<proteinExistence type="predicted"/>
<dbReference type="EMBL" id="MARB01000001">
    <property type="protein sequence ID" value="ODJ89585.1"/>
    <property type="molecule type" value="Genomic_DNA"/>
</dbReference>
<keyword evidence="2" id="KW-0808">Transferase</keyword>
<evidence type="ECO:0000256" key="1">
    <source>
        <dbReference type="ARBA" id="ARBA00022603"/>
    </source>
</evidence>
<dbReference type="PANTHER" id="PTHR12049:SF7">
    <property type="entry name" value="PROTEIN ARGININE METHYLTRANSFERASE NDUFAF7, MITOCHONDRIAL"/>
    <property type="match status" value="1"/>
</dbReference>
<dbReference type="AlphaFoldDB" id="A0A7Z0VQF2"/>
<dbReference type="Gene3D" id="3.40.50.12710">
    <property type="match status" value="1"/>
</dbReference>
<keyword evidence="1" id="KW-0489">Methyltransferase</keyword>
<comment type="caution">
    <text evidence="3">The sequence shown here is derived from an EMBL/GenBank/DDBJ whole genome shotgun (WGS) entry which is preliminary data.</text>
</comment>